<evidence type="ECO:0000313" key="2">
    <source>
        <dbReference type="Proteomes" id="UP000727993"/>
    </source>
</evidence>
<name>A0A936TGD3_9ACTN</name>
<sequence length="239" mass="26082">MASLNTLIEHLGEANPRMHLAEMAPEGSIPQINARLHPSGQVLPATDETEIGRYCFSGGILSAASQSSGQLMRLLPAEESQDVQLIPFISGDGILVVTDRRLLGQMNGESPLSDRIDDGGDGHLYFSMGYEDVDSISISQETTKVGALKERRVNVQGLEILGALGVEVFATMTLSRDDVTTSTLRSGRPFFDQVVHAAATYRMDLDPTLADRYQLNRVLDGAYEMEDDELVADLIVDRQ</sequence>
<organism evidence="1 2">
    <name type="scientific">Candidatus Neomicrothrix subdominans</name>
    <dbReference type="NCBI Taxonomy" id="2954438"/>
    <lineage>
        <taxon>Bacteria</taxon>
        <taxon>Bacillati</taxon>
        <taxon>Actinomycetota</taxon>
        <taxon>Acidimicrobiia</taxon>
        <taxon>Acidimicrobiales</taxon>
        <taxon>Microthrixaceae</taxon>
        <taxon>Candidatus Neomicrothrix</taxon>
    </lineage>
</organism>
<comment type="caution">
    <text evidence="1">The sequence shown here is derived from an EMBL/GenBank/DDBJ whole genome shotgun (WGS) entry which is preliminary data.</text>
</comment>
<evidence type="ECO:0000313" key="1">
    <source>
        <dbReference type="EMBL" id="MBK9298709.1"/>
    </source>
</evidence>
<reference evidence="1 2" key="1">
    <citation type="submission" date="2020-10" db="EMBL/GenBank/DDBJ databases">
        <title>Connecting structure to function with the recovery of over 1000 high-quality activated sludge metagenome-assembled genomes encoding full-length rRNA genes using long-read sequencing.</title>
        <authorList>
            <person name="Singleton C.M."/>
            <person name="Petriglieri F."/>
            <person name="Kristensen J.M."/>
            <person name="Kirkegaard R.H."/>
            <person name="Michaelsen T.Y."/>
            <person name="Andersen M.H."/>
            <person name="Karst S.M."/>
            <person name="Dueholm M.S."/>
            <person name="Nielsen P.H."/>
            <person name="Albertsen M."/>
        </authorList>
    </citation>
    <scope>NUCLEOTIDE SEQUENCE [LARGE SCALE GENOMIC DNA]</scope>
    <source>
        <strain evidence="1">Lyne_18-Q3-R50-59_MAXAC.006</strain>
    </source>
</reference>
<accession>A0A936TGD3</accession>
<gene>
    <name evidence="1" type="ORF">IPN02_18155</name>
</gene>
<protein>
    <submittedName>
        <fullName evidence="1">Uncharacterized protein</fullName>
    </submittedName>
</protein>
<proteinExistence type="predicted"/>
<dbReference type="Proteomes" id="UP000727993">
    <property type="component" value="Unassembled WGS sequence"/>
</dbReference>
<dbReference type="EMBL" id="JADJZA010000010">
    <property type="protein sequence ID" value="MBK9298709.1"/>
    <property type="molecule type" value="Genomic_DNA"/>
</dbReference>
<dbReference type="AlphaFoldDB" id="A0A936TGD3"/>